<evidence type="ECO:0000256" key="1">
    <source>
        <dbReference type="SAM" id="Phobius"/>
    </source>
</evidence>
<sequence>MSSSTTRQPGASVGVLSRYIPRWARLPVALATTVLFNTVSYSLTAGVVGEEFAVIKRPITAPWQVFALAAWKAAELIGCWSARLDYLDVACLSFLTTAPYFYLLYSFYSISASACSCALAIDVVALALPFALLRPLDKSHAYPTISTAIAKNDHEDDTKVPTPIDQDTNIRLNMTLLAASLWAVVLFASYSTWLPTYLVIYFDGIKDVTAAHSGNFLYLLALALPMGMAAVDYLYTPAAREARAPPPSAAEKAARFDPETASLAQTLSYNLGLGAEGFSKKATILTRRTAVVALSQFANSLVKTYGTVEGTELGGAVAWSSVWALGTVAVGLAFGWASDV</sequence>
<proteinExistence type="predicted"/>
<organism evidence="2 3">
    <name type="scientific">Polychaeton citri CBS 116435</name>
    <dbReference type="NCBI Taxonomy" id="1314669"/>
    <lineage>
        <taxon>Eukaryota</taxon>
        <taxon>Fungi</taxon>
        <taxon>Dikarya</taxon>
        <taxon>Ascomycota</taxon>
        <taxon>Pezizomycotina</taxon>
        <taxon>Dothideomycetes</taxon>
        <taxon>Dothideomycetidae</taxon>
        <taxon>Capnodiales</taxon>
        <taxon>Capnodiaceae</taxon>
        <taxon>Polychaeton</taxon>
    </lineage>
</organism>
<feature type="transmembrane region" description="Helical" evidence="1">
    <location>
        <begin position="86"/>
        <end position="105"/>
    </location>
</feature>
<accession>A0A9P4PWJ5</accession>
<keyword evidence="3" id="KW-1185">Reference proteome</keyword>
<dbReference type="OrthoDB" id="5394254at2759"/>
<feature type="transmembrane region" description="Helical" evidence="1">
    <location>
        <begin position="176"/>
        <end position="196"/>
    </location>
</feature>
<protein>
    <submittedName>
        <fullName evidence="2">Uncharacterized protein</fullName>
    </submittedName>
</protein>
<feature type="transmembrane region" description="Helical" evidence="1">
    <location>
        <begin position="111"/>
        <end position="133"/>
    </location>
</feature>
<comment type="caution">
    <text evidence="2">The sequence shown here is derived from an EMBL/GenBank/DDBJ whole genome shotgun (WGS) entry which is preliminary data.</text>
</comment>
<dbReference type="AlphaFoldDB" id="A0A9P4PWJ5"/>
<keyword evidence="1" id="KW-0812">Transmembrane</keyword>
<name>A0A9P4PWJ5_9PEZI</name>
<feature type="transmembrane region" description="Helical" evidence="1">
    <location>
        <begin position="216"/>
        <end position="235"/>
    </location>
</feature>
<reference evidence="2" key="1">
    <citation type="journal article" date="2020" name="Stud. Mycol.">
        <title>101 Dothideomycetes genomes: a test case for predicting lifestyles and emergence of pathogens.</title>
        <authorList>
            <person name="Haridas S."/>
            <person name="Albert R."/>
            <person name="Binder M."/>
            <person name="Bloem J."/>
            <person name="Labutti K."/>
            <person name="Salamov A."/>
            <person name="Andreopoulos B."/>
            <person name="Baker S."/>
            <person name="Barry K."/>
            <person name="Bills G."/>
            <person name="Bluhm B."/>
            <person name="Cannon C."/>
            <person name="Castanera R."/>
            <person name="Culley D."/>
            <person name="Daum C."/>
            <person name="Ezra D."/>
            <person name="Gonzalez J."/>
            <person name="Henrissat B."/>
            <person name="Kuo A."/>
            <person name="Liang C."/>
            <person name="Lipzen A."/>
            <person name="Lutzoni F."/>
            <person name="Magnuson J."/>
            <person name="Mondo S."/>
            <person name="Nolan M."/>
            <person name="Ohm R."/>
            <person name="Pangilinan J."/>
            <person name="Park H.-J."/>
            <person name="Ramirez L."/>
            <person name="Alfaro M."/>
            <person name="Sun H."/>
            <person name="Tritt A."/>
            <person name="Yoshinaga Y."/>
            <person name="Zwiers L.-H."/>
            <person name="Turgeon B."/>
            <person name="Goodwin S."/>
            <person name="Spatafora J."/>
            <person name="Crous P."/>
            <person name="Grigoriev I."/>
        </authorList>
    </citation>
    <scope>NUCLEOTIDE SEQUENCE</scope>
    <source>
        <strain evidence="2">CBS 116435</strain>
    </source>
</reference>
<gene>
    <name evidence="2" type="ORF">K431DRAFT_235776</name>
</gene>
<evidence type="ECO:0000313" key="3">
    <source>
        <dbReference type="Proteomes" id="UP000799441"/>
    </source>
</evidence>
<keyword evidence="1" id="KW-1133">Transmembrane helix</keyword>
<keyword evidence="1" id="KW-0472">Membrane</keyword>
<dbReference type="Proteomes" id="UP000799441">
    <property type="component" value="Unassembled WGS sequence"/>
</dbReference>
<evidence type="ECO:0000313" key="2">
    <source>
        <dbReference type="EMBL" id="KAF2716253.1"/>
    </source>
</evidence>
<dbReference type="EMBL" id="MU003884">
    <property type="protein sequence ID" value="KAF2716253.1"/>
    <property type="molecule type" value="Genomic_DNA"/>
</dbReference>